<keyword evidence="2" id="KW-0964">Secreted</keyword>
<dbReference type="AlphaFoldDB" id="A0A8C6SBJ0"/>
<dbReference type="SUPFAM" id="SSF48726">
    <property type="entry name" value="Immunoglobulin"/>
    <property type="match status" value="1"/>
</dbReference>
<reference evidence="8" key="2">
    <citation type="submission" date="2025-09" db="UniProtKB">
        <authorList>
            <consortium name="Ensembl"/>
        </authorList>
    </citation>
    <scope>IDENTIFICATION</scope>
</reference>
<evidence type="ECO:0000256" key="6">
    <source>
        <dbReference type="SAM" id="MobiDB-lite"/>
    </source>
</evidence>
<sequence length="1102" mass="122940">EISKACSLRECSLHAGVDGARFLSVHVEMSMGAPSVNAFPLYNYEWTSWFNVDHPGGRGDYEQLEAIRFYYKSRVCAVPRALEARTTDWVPARETGETVHADPTVGFWCLNEEQGPERNCSNYAVRFLCPKGGFAVNECPALCGQIGMQLRYRKCQSTSVPCIGSKVEAECRLKCVMGHVNADCDACMCENHMVLGSVRGQEDCLCLCVWVMEALYHLFSEKLHVSSNPESKIRREGQTAAFCCKVAGTPPPDTYQWFHNNSLLERQTENTLVVKYLQAEQAGEYYCRASGPSGAIKTKPATLRVIGMGFSSLTPTPESNPIRLPHDCFQNSTNSSYYDVGKCPPRTCAGQLDSGIRCKDKVSYCCGVAKMEEKQLQCQGYQLPTMVVTKCGCQKCVDTKSVVYGRAVAADNGEPMRFGHIFMNGVRIGRSGYKGTFSVQVPPETERLVLTFVDNMQKFINTTKVLPFNSKGGAVYHEIKLLRKKPPVIISSIETNTFELGEVEGQEAMVQLQIPPHSFYTQSGEVYTGTVNASVTFLDPRDVSTAAAAQSDLNFVGDEGDTLPLRTYGMFSVDFRSGDSNEPLNAGEVKVFLDSAQVTMPNHLDNMKLWSLNPETGLWEEEGSLQMERKKRGKREERTFLIGNMEIRERRLFNLDVPENRRCYVKVRAFRSERFLPSEQVEGVVVSLINMEPTAGFSTNPRAWGRFDSVITGPNGACLPAFCDDQKADAYTAFVMANLGGEELEAVSSNPKLNPNLIGVPQPYLGKLNYKRTDHDDNRLKKTAFSINVAKPSPNTAEEVNGPIYAFEGLKECEEAPFSAAHFRFSRVEGDRYDYNTVPFNEDDPMSWTEDYLSWWPKPMEYRACYIKVKISSPHELNVRSRNMGGTHPKTVGQLYGLRDTRSIRDRDHGLGSTVSAVCVEFKCSGMLYDQERVDRTLVKIIPQGSCKRDHVNTMLQEYLVNHLPLAVNNDTNEFTMLAPLDPLGHNYGIYTVTDQDPRTAKEIALGRCFDGTSDGTSRVMKSNEGVALTFTCGDREVTRQSVFQSIQGAQAQAGSSVVRGESKQGRRRQRGSNASRNSRRRSTRDPTGRRTKSQTVNAYAN</sequence>
<evidence type="ECO:0000256" key="1">
    <source>
        <dbReference type="ARBA" id="ARBA00004498"/>
    </source>
</evidence>
<dbReference type="Pfam" id="PF13330">
    <property type="entry name" value="Mucin2_WxxW"/>
    <property type="match status" value="1"/>
</dbReference>
<dbReference type="Pfam" id="PF23599">
    <property type="entry name" value="CILP_C"/>
    <property type="match status" value="1"/>
</dbReference>
<dbReference type="PROSITE" id="PS50835">
    <property type="entry name" value="IG_LIKE"/>
    <property type="match status" value="1"/>
</dbReference>
<dbReference type="Proteomes" id="UP000694523">
    <property type="component" value="Unplaced"/>
</dbReference>
<dbReference type="Pfam" id="PF23730">
    <property type="entry name" value="CILP_8th"/>
    <property type="match status" value="1"/>
</dbReference>
<dbReference type="InterPro" id="IPR056257">
    <property type="entry name" value="CILP-1/2_8th"/>
</dbReference>
<dbReference type="SMART" id="SM00409">
    <property type="entry name" value="IG"/>
    <property type="match status" value="1"/>
</dbReference>
<dbReference type="Pfam" id="PF13927">
    <property type="entry name" value="Ig_3"/>
    <property type="match status" value="1"/>
</dbReference>
<dbReference type="InterPro" id="IPR025155">
    <property type="entry name" value="WxxW_domain"/>
</dbReference>
<dbReference type="PANTHER" id="PTHR15031">
    <property type="entry name" value="CARTILAGE INTERMEDIATE LAYER PROTEIN CLIP"/>
    <property type="match status" value="1"/>
</dbReference>
<protein>
    <submittedName>
        <fullName evidence="8">Cartilage intermediate layer protein, nucleotide pyrophosphohydrolase</fullName>
    </submittedName>
</protein>
<keyword evidence="9" id="KW-1185">Reference proteome</keyword>
<dbReference type="SMART" id="SM00408">
    <property type="entry name" value="IGc2"/>
    <property type="match status" value="1"/>
</dbReference>
<dbReference type="Pfam" id="PF23708">
    <property type="entry name" value="CILP_5th"/>
    <property type="match status" value="1"/>
</dbReference>
<dbReference type="InterPro" id="IPR003599">
    <property type="entry name" value="Ig_sub"/>
</dbReference>
<dbReference type="InterPro" id="IPR007110">
    <property type="entry name" value="Ig-like_dom"/>
</dbReference>
<organism evidence="8 9">
    <name type="scientific">Neogobius melanostomus</name>
    <name type="common">round goby</name>
    <dbReference type="NCBI Taxonomy" id="47308"/>
    <lineage>
        <taxon>Eukaryota</taxon>
        <taxon>Metazoa</taxon>
        <taxon>Chordata</taxon>
        <taxon>Craniata</taxon>
        <taxon>Vertebrata</taxon>
        <taxon>Euteleostomi</taxon>
        <taxon>Actinopterygii</taxon>
        <taxon>Neopterygii</taxon>
        <taxon>Teleostei</taxon>
        <taxon>Neoteleostei</taxon>
        <taxon>Acanthomorphata</taxon>
        <taxon>Gobiaria</taxon>
        <taxon>Gobiiformes</taxon>
        <taxon>Gobioidei</taxon>
        <taxon>Gobiidae</taxon>
        <taxon>Benthophilinae</taxon>
        <taxon>Neogobiini</taxon>
        <taxon>Neogobius</taxon>
    </lineage>
</organism>
<reference evidence="8" key="1">
    <citation type="submission" date="2025-08" db="UniProtKB">
        <authorList>
            <consortium name="Ensembl"/>
        </authorList>
    </citation>
    <scope>IDENTIFICATION</scope>
</reference>
<evidence type="ECO:0000313" key="8">
    <source>
        <dbReference type="Ensembl" id="ENSNMLP00000002961.1"/>
    </source>
</evidence>
<evidence type="ECO:0000256" key="5">
    <source>
        <dbReference type="ARBA" id="ARBA00023180"/>
    </source>
</evidence>
<proteinExistence type="predicted"/>
<evidence type="ECO:0000313" key="9">
    <source>
        <dbReference type="Proteomes" id="UP000694523"/>
    </source>
</evidence>
<evidence type="ECO:0000256" key="2">
    <source>
        <dbReference type="ARBA" id="ARBA00022525"/>
    </source>
</evidence>
<dbReference type="GO" id="GO:0005615">
    <property type="term" value="C:extracellular space"/>
    <property type="evidence" value="ECO:0007669"/>
    <property type="project" value="TreeGrafter"/>
</dbReference>
<dbReference type="PANTHER" id="PTHR15031:SF3">
    <property type="entry name" value="CARTILAGE INTERMEDIATE LAYER PROTEIN 1"/>
    <property type="match status" value="1"/>
</dbReference>
<dbReference type="InterPro" id="IPR056255">
    <property type="entry name" value="CILP-1/2_dom"/>
</dbReference>
<dbReference type="InterPro" id="IPR039675">
    <property type="entry name" value="CILP1/CILP2"/>
</dbReference>
<keyword evidence="4" id="KW-0732">Signal</keyword>
<feature type="region of interest" description="Disordered" evidence="6">
    <location>
        <begin position="1049"/>
        <end position="1102"/>
    </location>
</feature>
<dbReference type="InterPro" id="IPR003598">
    <property type="entry name" value="Ig_sub2"/>
</dbReference>
<evidence type="ECO:0000256" key="3">
    <source>
        <dbReference type="ARBA" id="ARBA00022530"/>
    </source>
</evidence>
<dbReference type="Ensembl" id="ENSNMLT00000003404.1">
    <property type="protein sequence ID" value="ENSNMLP00000002961.1"/>
    <property type="gene ID" value="ENSNMLG00000002154.1"/>
</dbReference>
<accession>A0A8C6SBJ0</accession>
<dbReference type="InterPro" id="IPR056258">
    <property type="entry name" value="CILP-1/2_C"/>
</dbReference>
<feature type="domain" description="Ig-like" evidence="7">
    <location>
        <begin position="221"/>
        <end position="304"/>
    </location>
</feature>
<dbReference type="Gene3D" id="2.60.40.10">
    <property type="entry name" value="Immunoglobulins"/>
    <property type="match status" value="1"/>
</dbReference>
<dbReference type="Pfam" id="PF23591">
    <property type="entry name" value="CILP"/>
    <property type="match status" value="1"/>
</dbReference>
<dbReference type="InterPro" id="IPR036179">
    <property type="entry name" value="Ig-like_dom_sf"/>
</dbReference>
<keyword evidence="3" id="KW-0272">Extracellular matrix</keyword>
<dbReference type="InterPro" id="IPR013783">
    <property type="entry name" value="Ig-like_fold"/>
</dbReference>
<keyword evidence="5" id="KW-0325">Glycoprotein</keyword>
<dbReference type="InterPro" id="IPR056256">
    <property type="entry name" value="CILP-1/2_b-sand_dom2"/>
</dbReference>
<comment type="subcellular location">
    <subcellularLocation>
        <location evidence="1">Secreted</location>
        <location evidence="1">Extracellular space</location>
        <location evidence="1">Extracellular matrix</location>
    </subcellularLocation>
</comment>
<name>A0A8C6SBJ0_9GOBI</name>
<evidence type="ECO:0000256" key="4">
    <source>
        <dbReference type="ARBA" id="ARBA00022729"/>
    </source>
</evidence>
<evidence type="ECO:0000259" key="7">
    <source>
        <dbReference type="PROSITE" id="PS50835"/>
    </source>
</evidence>